<evidence type="ECO:0000259" key="6">
    <source>
        <dbReference type="SMART" id="SM00925"/>
    </source>
</evidence>
<gene>
    <name evidence="7" type="ORF">DYY88_16435</name>
</gene>
<dbReference type="GO" id="GO:0019867">
    <property type="term" value="C:outer membrane"/>
    <property type="evidence" value="ECO:0007669"/>
    <property type="project" value="InterPro"/>
</dbReference>
<dbReference type="GO" id="GO:0009254">
    <property type="term" value="P:peptidoglycan turnover"/>
    <property type="evidence" value="ECO:0007669"/>
    <property type="project" value="InterPro"/>
</dbReference>
<dbReference type="OrthoDB" id="9783686at2"/>
<dbReference type="GO" id="GO:0071555">
    <property type="term" value="P:cell wall organization"/>
    <property type="evidence" value="ECO:0007669"/>
    <property type="project" value="UniProtKB-KW"/>
</dbReference>
<evidence type="ECO:0000256" key="2">
    <source>
        <dbReference type="ARBA" id="ARBA00012587"/>
    </source>
</evidence>
<keyword evidence="3" id="KW-0456">Lyase</keyword>
<dbReference type="Pfam" id="PF03562">
    <property type="entry name" value="MltA"/>
    <property type="match status" value="1"/>
</dbReference>
<dbReference type="InterPro" id="IPR036908">
    <property type="entry name" value="RlpA-like_sf"/>
</dbReference>
<accession>A0A4Q7E583</accession>
<comment type="caution">
    <text evidence="7">The sequence shown here is derived from an EMBL/GenBank/DDBJ whole genome shotgun (WGS) entry which is preliminary data.</text>
</comment>
<evidence type="ECO:0000256" key="3">
    <source>
        <dbReference type="ARBA" id="ARBA00023239"/>
    </source>
</evidence>
<keyword evidence="8" id="KW-1185">Reference proteome</keyword>
<dbReference type="PANTHER" id="PTHR30124:SF0">
    <property type="entry name" value="MEMBRANE-BOUND LYTIC MUREIN TRANSGLYCOSYLASE A"/>
    <property type="match status" value="1"/>
</dbReference>
<dbReference type="PIRSF" id="PIRSF019422">
    <property type="entry name" value="MltA"/>
    <property type="match status" value="1"/>
</dbReference>
<dbReference type="AlphaFoldDB" id="A0A4Q7E583"/>
<comment type="catalytic activity">
    <reaction evidence="1">
        <text>Exolytic cleavage of the (1-&gt;4)-beta-glycosidic linkage between N-acetylmuramic acid (MurNAc) and N-acetylglucosamine (GlcNAc) residues in peptidoglycan, from either the reducing or the non-reducing ends of the peptidoglycan chains, with concomitant formation of a 1,6-anhydrobond in the MurNAc residue.</text>
        <dbReference type="EC" id="4.2.2.n1"/>
    </reaction>
</comment>
<dbReference type="GO" id="GO:0004553">
    <property type="term" value="F:hydrolase activity, hydrolyzing O-glycosyl compounds"/>
    <property type="evidence" value="ECO:0007669"/>
    <property type="project" value="InterPro"/>
</dbReference>
<dbReference type="InterPro" id="IPR026044">
    <property type="entry name" value="MltA"/>
</dbReference>
<dbReference type="PANTHER" id="PTHR30124">
    <property type="entry name" value="MEMBRANE-BOUND LYTIC MUREIN TRANSGLYCOSYLASE A"/>
    <property type="match status" value="1"/>
</dbReference>
<evidence type="ECO:0000313" key="8">
    <source>
        <dbReference type="Proteomes" id="UP000292459"/>
    </source>
</evidence>
<protein>
    <recommendedName>
        <fullName evidence="2">peptidoglycan lytic exotransglycosylase</fullName>
        <ecNumber evidence="2">4.2.2.n1</ecNumber>
    </recommendedName>
    <alternativeName>
        <fullName evidence="5">Murein hydrolase A</fullName>
    </alternativeName>
</protein>
<dbReference type="Pfam" id="PF06725">
    <property type="entry name" value="3D"/>
    <property type="match status" value="1"/>
</dbReference>
<name>A0A4Q7E583_9CYAN</name>
<dbReference type="CDD" id="cd14485">
    <property type="entry name" value="mltA_like_LT_A"/>
    <property type="match status" value="1"/>
</dbReference>
<keyword evidence="4" id="KW-0961">Cell wall biogenesis/degradation</keyword>
<dbReference type="Proteomes" id="UP000292459">
    <property type="component" value="Unassembled WGS sequence"/>
</dbReference>
<dbReference type="EC" id="4.2.2.n1" evidence="2"/>
<dbReference type="EMBL" id="QVFV01000004">
    <property type="protein sequence ID" value="RZM77234.1"/>
    <property type="molecule type" value="Genomic_DNA"/>
</dbReference>
<dbReference type="InterPro" id="IPR010611">
    <property type="entry name" value="3D_dom"/>
</dbReference>
<dbReference type="Gene3D" id="2.40.240.50">
    <property type="entry name" value="Barwin-like endoglucanases"/>
    <property type="match status" value="1"/>
</dbReference>
<feature type="domain" description="Lytic transglycosylase MltA" evidence="6">
    <location>
        <begin position="167"/>
        <end position="308"/>
    </location>
</feature>
<evidence type="ECO:0000256" key="1">
    <source>
        <dbReference type="ARBA" id="ARBA00001420"/>
    </source>
</evidence>
<evidence type="ECO:0000256" key="4">
    <source>
        <dbReference type="ARBA" id="ARBA00023316"/>
    </source>
</evidence>
<dbReference type="Gene3D" id="2.40.40.10">
    <property type="entry name" value="RlpA-like domain"/>
    <property type="match status" value="1"/>
</dbReference>
<dbReference type="CDD" id="cd14668">
    <property type="entry name" value="mlta_B"/>
    <property type="match status" value="1"/>
</dbReference>
<evidence type="ECO:0000256" key="5">
    <source>
        <dbReference type="ARBA" id="ARBA00030918"/>
    </source>
</evidence>
<dbReference type="InterPro" id="IPR005300">
    <property type="entry name" value="MltA_B"/>
</dbReference>
<evidence type="ECO:0000313" key="7">
    <source>
        <dbReference type="EMBL" id="RZM77234.1"/>
    </source>
</evidence>
<dbReference type="SMART" id="SM00925">
    <property type="entry name" value="MltA"/>
    <property type="match status" value="1"/>
</dbReference>
<dbReference type="SUPFAM" id="SSF50685">
    <property type="entry name" value="Barwin-like endoglucanases"/>
    <property type="match status" value="1"/>
</dbReference>
<proteinExistence type="predicted"/>
<sequence>MRQVLRTGLVSAIALSGLASLAWLLPAPRPVTAKPMGGESAQAIAAATIAPLPPLTPREHWPDSPLTDDLLWQGDASAAQLRLLTAIAHSLSYLDTPAAAEAYANYPIEGVTRDRVRRSLQRFRTLVLTSASSAELQTAVQQEFQLYQSIGNDGEGKVHFTGYFEPTYAASRVPTAEYRYPLYRRPANLDEWVLPHPTRMELEGKDGLQSASGPLKGLELVWMRDRLEAFLVQVQGSARLRLTDGSFMSVGYAGRTEYDYVSLGRELINDGQVPAEGMTLERLLDFFAANPAALDDYIPRNDRFVFFRETAGGPPTGTFSVPVTAGRSIATDKAIMPPGALALITLDWPIPDADDTWQAMPISRYVLNQDTGGAIQGPGRVDIYVGSGDAAGAQAGQVNTDGQLFFLLLKQ</sequence>
<reference evidence="7 8" key="1">
    <citation type="submission" date="2018-11" db="EMBL/GenBank/DDBJ databases">
        <title>Whole genome sequencing of an environmental sample.</title>
        <authorList>
            <person name="Sarangi A.N."/>
            <person name="Singh D."/>
            <person name="Tripathy S."/>
        </authorList>
    </citation>
    <scope>NUCLEOTIDE SEQUENCE [LARGE SCALE GENOMIC DNA]</scope>
    <source>
        <strain evidence="7 8">Lakshadweep</strain>
    </source>
</reference>
<organism evidence="7 8">
    <name type="scientific">Leptolyngbya iicbica LK</name>
    <dbReference type="NCBI Taxonomy" id="2294035"/>
    <lineage>
        <taxon>Bacteria</taxon>
        <taxon>Bacillati</taxon>
        <taxon>Cyanobacteriota</taxon>
        <taxon>Cyanophyceae</taxon>
        <taxon>Leptolyngbyales</taxon>
        <taxon>Leptolyngbyaceae</taxon>
        <taxon>Leptolyngbya group</taxon>
        <taxon>Leptolyngbya</taxon>
        <taxon>Leptolyngbya iicbica</taxon>
    </lineage>
</organism>
<dbReference type="GO" id="GO:0009253">
    <property type="term" value="P:peptidoglycan catabolic process"/>
    <property type="evidence" value="ECO:0007669"/>
    <property type="project" value="TreeGrafter"/>
</dbReference>
<dbReference type="GO" id="GO:0008933">
    <property type="term" value="F:peptidoglycan lytic transglycosylase activity"/>
    <property type="evidence" value="ECO:0007669"/>
    <property type="project" value="TreeGrafter"/>
</dbReference>